<organism evidence="2 3">
    <name type="scientific">Pseudolactococcus laudensis</name>
    <dbReference type="NCBI Taxonomy" id="1494461"/>
    <lineage>
        <taxon>Bacteria</taxon>
        <taxon>Bacillati</taxon>
        <taxon>Bacillota</taxon>
        <taxon>Bacilli</taxon>
        <taxon>Lactobacillales</taxon>
        <taxon>Streptococcaceae</taxon>
        <taxon>Pseudolactococcus</taxon>
    </lineage>
</organism>
<name>A0A7V8N217_9LACT</name>
<dbReference type="GeneID" id="303195553"/>
<feature type="transmembrane region" description="Helical" evidence="1">
    <location>
        <begin position="87"/>
        <end position="105"/>
    </location>
</feature>
<comment type="caution">
    <text evidence="2">The sequence shown here is derived from an EMBL/GenBank/DDBJ whole genome shotgun (WGS) entry which is preliminary data.</text>
</comment>
<keyword evidence="1" id="KW-0812">Transmembrane</keyword>
<dbReference type="AlphaFoldDB" id="A0A7V8N217"/>
<dbReference type="Proteomes" id="UP000530186">
    <property type="component" value="Unassembled WGS sequence"/>
</dbReference>
<dbReference type="EMBL" id="JACBNY010000016">
    <property type="protein sequence ID" value="MBA0017154.1"/>
    <property type="molecule type" value="Genomic_DNA"/>
</dbReference>
<keyword evidence="3" id="KW-1185">Reference proteome</keyword>
<accession>A0A7V8N217</accession>
<reference evidence="2 3" key="1">
    <citation type="submission" date="2020-07" db="EMBL/GenBank/DDBJ databases">
        <authorList>
            <person name="Hilgarth M."/>
            <person name="Werum V."/>
            <person name="Vogel R.F."/>
        </authorList>
    </citation>
    <scope>NUCLEOTIDE SEQUENCE [LARGE SCALE GENOMIC DNA]</scope>
    <source>
        <strain evidence="2 3">DSM 28961</strain>
    </source>
</reference>
<evidence type="ECO:0000256" key="1">
    <source>
        <dbReference type="SAM" id="Phobius"/>
    </source>
</evidence>
<sequence>MESIEFIDEESKKLVRFWDKFNVIYTIFSISIIIIGFLVVATAKNEISDYEAAKIALKSDYYSASDDVDDVEYSDIMEAKNEHVDGLKWSIAFSILIIGSGYVLLQYKGIQLLVKHFANVAETKGLQNEIYKLNYAQLINLDK</sequence>
<feature type="transmembrane region" description="Helical" evidence="1">
    <location>
        <begin position="21"/>
        <end position="41"/>
    </location>
</feature>
<gene>
    <name evidence="2" type="ORF">HZR21_08485</name>
</gene>
<keyword evidence="1" id="KW-0472">Membrane</keyword>
<protein>
    <submittedName>
        <fullName evidence="2">Uncharacterized protein</fullName>
    </submittedName>
</protein>
<dbReference type="RefSeq" id="WP_180747283.1">
    <property type="nucleotide sequence ID" value="NZ_CBCRWQ010000015.1"/>
</dbReference>
<proteinExistence type="predicted"/>
<keyword evidence="1" id="KW-1133">Transmembrane helix</keyword>
<evidence type="ECO:0000313" key="3">
    <source>
        <dbReference type="Proteomes" id="UP000530186"/>
    </source>
</evidence>
<evidence type="ECO:0000313" key="2">
    <source>
        <dbReference type="EMBL" id="MBA0017154.1"/>
    </source>
</evidence>